<evidence type="ECO:0000256" key="2">
    <source>
        <dbReference type="ARBA" id="ARBA00022692"/>
    </source>
</evidence>
<evidence type="ECO:0000256" key="3">
    <source>
        <dbReference type="ARBA" id="ARBA00022989"/>
    </source>
</evidence>
<feature type="region of interest" description="Disordered" evidence="5">
    <location>
        <begin position="373"/>
        <end position="431"/>
    </location>
</feature>
<dbReference type="RefSeq" id="XP_016252570.1">
    <property type="nucleotide sequence ID" value="XM_016390668.1"/>
</dbReference>
<gene>
    <name evidence="7" type="ORF">PV07_03907</name>
</gene>
<dbReference type="GO" id="GO:0012505">
    <property type="term" value="C:endomembrane system"/>
    <property type="evidence" value="ECO:0007669"/>
    <property type="project" value="UniProtKB-SubCell"/>
</dbReference>
<dbReference type="VEuPathDB" id="FungiDB:PV07_03907"/>
<evidence type="ECO:0000256" key="6">
    <source>
        <dbReference type="SAM" id="Phobius"/>
    </source>
</evidence>
<protein>
    <recommendedName>
        <fullName evidence="9">Meiotically up-regulated gene 154 protein</fullName>
    </recommendedName>
</protein>
<reference evidence="7 8" key="1">
    <citation type="submission" date="2015-01" db="EMBL/GenBank/DDBJ databases">
        <title>The Genome Sequence of Cladophialophora immunda CBS83496.</title>
        <authorList>
            <consortium name="The Broad Institute Genomics Platform"/>
            <person name="Cuomo C."/>
            <person name="de Hoog S."/>
            <person name="Gorbushina A."/>
            <person name="Stielow B."/>
            <person name="Teixiera M."/>
            <person name="Abouelleil A."/>
            <person name="Chapman S.B."/>
            <person name="Priest M."/>
            <person name="Young S.K."/>
            <person name="Wortman J."/>
            <person name="Nusbaum C."/>
            <person name="Birren B."/>
        </authorList>
    </citation>
    <scope>NUCLEOTIDE SEQUENCE [LARGE SCALE GENOMIC DNA]</scope>
    <source>
        <strain evidence="7 8">CBS 83496</strain>
    </source>
</reference>
<dbReference type="InterPro" id="IPR018819">
    <property type="entry name" value="Nur1/Mug154"/>
</dbReference>
<evidence type="ECO:0000256" key="5">
    <source>
        <dbReference type="SAM" id="MobiDB-lite"/>
    </source>
</evidence>
<dbReference type="EMBL" id="KN847041">
    <property type="protein sequence ID" value="KIW32354.1"/>
    <property type="molecule type" value="Genomic_DNA"/>
</dbReference>
<keyword evidence="2 6" id="KW-0812">Transmembrane</keyword>
<evidence type="ECO:0000256" key="4">
    <source>
        <dbReference type="ARBA" id="ARBA00023136"/>
    </source>
</evidence>
<keyword evidence="4 6" id="KW-0472">Membrane</keyword>
<sequence length="431" mass="48786">MPKFVRRQPLTERIKGYLNPYDFLLWLSEELESNGWDQLEKEWAAPIGIALNVIFVIARANSKSQTTSYDDVFGDVPGVAWTTWLATFIVHFLTLFCAVNATYTFWRKRHYRLFETSVDDVPSTPSAKRVRVDSSPVSSSPLQFLSRIIGTETAQSRAHPDPTRDVWEVAIWDPLPISLRLFCYFSPGHILVYWLFLPTLSSDPRPSVTIATAMFVALLLSAQLIFLQSSYSAQVKDSALISKEVLHEYDTKYVRPRTQPLYRDVGTQFSEQASYSPARDERYNKVDVYKPMVVINRGFRPNPNPNYTQYTDPDTAIPGSNLRQRTTTPDFRSPIHNANPGTAVRPLIGMRQPNFRPTATGGEGGSLGVYSHAASPLRKSASAQFSRENRVTSPEKRGSSPDKRMSVPAAAVSQRWAQFQPDKHRRESGRF</sequence>
<feature type="compositionally biased region" description="Basic and acidic residues" evidence="5">
    <location>
        <begin position="421"/>
        <end position="431"/>
    </location>
</feature>
<dbReference type="GO" id="GO:0007096">
    <property type="term" value="P:regulation of exit from mitosis"/>
    <property type="evidence" value="ECO:0007669"/>
    <property type="project" value="TreeGrafter"/>
</dbReference>
<feature type="transmembrane region" description="Helical" evidence="6">
    <location>
        <begin position="81"/>
        <end position="106"/>
    </location>
</feature>
<dbReference type="STRING" id="569365.A0A0D2D9F6"/>
<feature type="transmembrane region" description="Helical" evidence="6">
    <location>
        <begin position="43"/>
        <end position="61"/>
    </location>
</feature>
<evidence type="ECO:0000313" key="8">
    <source>
        <dbReference type="Proteomes" id="UP000054466"/>
    </source>
</evidence>
<dbReference type="AlphaFoldDB" id="A0A0D2D9F6"/>
<organism evidence="7 8">
    <name type="scientific">Cladophialophora immunda</name>
    <dbReference type="NCBI Taxonomy" id="569365"/>
    <lineage>
        <taxon>Eukaryota</taxon>
        <taxon>Fungi</taxon>
        <taxon>Dikarya</taxon>
        <taxon>Ascomycota</taxon>
        <taxon>Pezizomycotina</taxon>
        <taxon>Eurotiomycetes</taxon>
        <taxon>Chaetothyriomycetidae</taxon>
        <taxon>Chaetothyriales</taxon>
        <taxon>Herpotrichiellaceae</taxon>
        <taxon>Cladophialophora</taxon>
    </lineage>
</organism>
<accession>A0A0D2D9F6</accession>
<evidence type="ECO:0008006" key="9">
    <source>
        <dbReference type="Google" id="ProtNLM"/>
    </source>
</evidence>
<dbReference type="GO" id="GO:0043007">
    <property type="term" value="P:maintenance of rDNA"/>
    <property type="evidence" value="ECO:0007669"/>
    <property type="project" value="TreeGrafter"/>
</dbReference>
<dbReference type="Proteomes" id="UP000054466">
    <property type="component" value="Unassembled WGS sequence"/>
</dbReference>
<evidence type="ECO:0000313" key="7">
    <source>
        <dbReference type="EMBL" id="KIW32354.1"/>
    </source>
</evidence>
<keyword evidence="3 6" id="KW-1133">Transmembrane helix</keyword>
<dbReference type="PANTHER" id="PTHR28293">
    <property type="entry name" value="NUCLEAR RIM PROTEIN 1"/>
    <property type="match status" value="1"/>
</dbReference>
<dbReference type="PANTHER" id="PTHR28293:SF1">
    <property type="entry name" value="NUCLEAR RIM PROTEIN 1"/>
    <property type="match status" value="1"/>
</dbReference>
<proteinExistence type="predicted"/>
<dbReference type="Pfam" id="PF10332">
    <property type="entry name" value="DUF2418"/>
    <property type="match status" value="1"/>
</dbReference>
<feature type="region of interest" description="Disordered" evidence="5">
    <location>
        <begin position="300"/>
        <end position="319"/>
    </location>
</feature>
<feature type="region of interest" description="Disordered" evidence="5">
    <location>
        <begin position="328"/>
        <end position="348"/>
    </location>
</feature>
<name>A0A0D2D9F6_9EURO</name>
<feature type="transmembrane region" description="Helical" evidence="6">
    <location>
        <begin position="177"/>
        <end position="196"/>
    </location>
</feature>
<dbReference type="HOGENOM" id="CLU_044030_1_0_1"/>
<comment type="subcellular location">
    <subcellularLocation>
        <location evidence="1">Endomembrane system</location>
        <topology evidence="1">Multi-pass membrane protein</topology>
    </subcellularLocation>
</comment>
<dbReference type="OrthoDB" id="3363151at2759"/>
<feature type="transmembrane region" description="Helical" evidence="6">
    <location>
        <begin position="208"/>
        <end position="227"/>
    </location>
</feature>
<dbReference type="GeneID" id="27343101"/>
<evidence type="ECO:0000256" key="1">
    <source>
        <dbReference type="ARBA" id="ARBA00004127"/>
    </source>
</evidence>
<keyword evidence="8" id="KW-1185">Reference proteome</keyword>
<feature type="compositionally biased region" description="Basic and acidic residues" evidence="5">
    <location>
        <begin position="387"/>
        <end position="405"/>
    </location>
</feature>